<evidence type="ECO:0000313" key="9">
    <source>
        <dbReference type="EMBL" id="TVY62329.1"/>
    </source>
</evidence>
<comment type="caution">
    <text evidence="9">The sequence shown here is derived from an EMBL/GenBank/DDBJ whole genome shotgun (WGS) entry which is preliminary data.</text>
</comment>
<keyword evidence="2" id="KW-0479">Metal-binding</keyword>
<dbReference type="PANTHER" id="PTHR10869:SF242">
    <property type="entry name" value="PROLYL 4-HYDROXYLASE ALPHA SUBUNIT DOMAIN-CONTAINING PROTEIN"/>
    <property type="match status" value="1"/>
</dbReference>
<feature type="transmembrane region" description="Helical" evidence="7">
    <location>
        <begin position="21"/>
        <end position="41"/>
    </location>
</feature>
<evidence type="ECO:0000256" key="5">
    <source>
        <dbReference type="ARBA" id="ARBA00023004"/>
    </source>
</evidence>
<dbReference type="AlphaFoldDB" id="A0A8T9BUW8"/>
<dbReference type="EMBL" id="QGMK01001985">
    <property type="protein sequence ID" value="TVY62329.1"/>
    <property type="molecule type" value="Genomic_DNA"/>
</dbReference>
<dbReference type="GO" id="GO:0004656">
    <property type="term" value="F:procollagen-proline 4-dioxygenase activity"/>
    <property type="evidence" value="ECO:0007669"/>
    <property type="project" value="TreeGrafter"/>
</dbReference>
<evidence type="ECO:0000256" key="4">
    <source>
        <dbReference type="ARBA" id="ARBA00023002"/>
    </source>
</evidence>
<keyword evidence="7" id="KW-0472">Membrane</keyword>
<keyword evidence="3" id="KW-0223">Dioxygenase</keyword>
<dbReference type="GO" id="GO:0005506">
    <property type="term" value="F:iron ion binding"/>
    <property type="evidence" value="ECO:0007669"/>
    <property type="project" value="InterPro"/>
</dbReference>
<evidence type="ECO:0000256" key="1">
    <source>
        <dbReference type="ARBA" id="ARBA00001961"/>
    </source>
</evidence>
<dbReference type="GO" id="GO:0005783">
    <property type="term" value="C:endoplasmic reticulum"/>
    <property type="evidence" value="ECO:0007669"/>
    <property type="project" value="TreeGrafter"/>
</dbReference>
<keyword evidence="4" id="KW-0560">Oxidoreductase</keyword>
<sequence>MILELQTNFSSAWLTSLSPKMGYLGTALLFTSLTTLLAAIWSTHNYTTALQDHHLQFSQFLHRLFDSHQSCNPNHAYTTTIISTSPLLIHITNFLTAAEAAAIILTGTPNLKPSFIANSDSNTRHPSDARSSLSGALPPNTPPVSCVLARAREFLGPSLLAEYEDFGIPQLVRYSEGEKFDLHYDWFASPQPIEGRRGVFVNRVASFFVYLDTPGRSAGGETWFPHIDIDIDVEESDGKGKGEMEGRWRRHEQGGVAFRPQRGSAVFWVNLWGNETGDWRVQHAGLPL</sequence>
<gene>
    <name evidence="9" type="primary">P4H13</name>
    <name evidence="9" type="ORF">LSUE1_G007242</name>
</gene>
<dbReference type="GO" id="GO:0031418">
    <property type="term" value="F:L-ascorbic acid binding"/>
    <property type="evidence" value="ECO:0007669"/>
    <property type="project" value="InterPro"/>
</dbReference>
<feature type="domain" description="Prolyl 4-hydroxylase alpha subunit" evidence="8">
    <location>
        <begin position="86"/>
        <end position="288"/>
    </location>
</feature>
<evidence type="ECO:0000256" key="3">
    <source>
        <dbReference type="ARBA" id="ARBA00022964"/>
    </source>
</evidence>
<proteinExistence type="predicted"/>
<name>A0A8T9BUW8_9HELO</name>
<keyword evidence="5" id="KW-0408">Iron</keyword>
<feature type="non-terminal residue" evidence="9">
    <location>
        <position position="288"/>
    </location>
</feature>
<comment type="cofactor">
    <cofactor evidence="1">
        <name>L-ascorbate</name>
        <dbReference type="ChEBI" id="CHEBI:38290"/>
    </cofactor>
</comment>
<dbReference type="OrthoDB" id="420380at2759"/>
<reference evidence="9 10" key="1">
    <citation type="submission" date="2018-05" db="EMBL/GenBank/DDBJ databases">
        <title>Genome sequencing and assembly of the regulated plant pathogen Lachnellula willkommii and related sister species for the development of diagnostic species identification markers.</title>
        <authorList>
            <person name="Giroux E."/>
            <person name="Bilodeau G."/>
        </authorList>
    </citation>
    <scope>NUCLEOTIDE SEQUENCE [LARGE SCALE GENOMIC DNA]</scope>
    <source>
        <strain evidence="9 10">CBS 268.59</strain>
    </source>
</reference>
<dbReference type="PANTHER" id="PTHR10869">
    <property type="entry name" value="PROLYL 4-HYDROXYLASE ALPHA SUBUNIT"/>
    <property type="match status" value="1"/>
</dbReference>
<protein>
    <submittedName>
        <fullName evidence="9">Prolyl 4-hydroxylase</fullName>
    </submittedName>
</protein>
<organism evidence="9 10">
    <name type="scientific">Lachnellula suecica</name>
    <dbReference type="NCBI Taxonomy" id="602035"/>
    <lineage>
        <taxon>Eukaryota</taxon>
        <taxon>Fungi</taxon>
        <taxon>Dikarya</taxon>
        <taxon>Ascomycota</taxon>
        <taxon>Pezizomycotina</taxon>
        <taxon>Leotiomycetes</taxon>
        <taxon>Helotiales</taxon>
        <taxon>Lachnaceae</taxon>
        <taxon>Lachnellula</taxon>
    </lineage>
</organism>
<dbReference type="SMART" id="SM00702">
    <property type="entry name" value="P4Hc"/>
    <property type="match status" value="1"/>
</dbReference>
<evidence type="ECO:0000256" key="6">
    <source>
        <dbReference type="SAM" id="MobiDB-lite"/>
    </source>
</evidence>
<keyword evidence="7" id="KW-1133">Transmembrane helix</keyword>
<feature type="region of interest" description="Disordered" evidence="6">
    <location>
        <begin position="116"/>
        <end position="137"/>
    </location>
</feature>
<evidence type="ECO:0000256" key="7">
    <source>
        <dbReference type="SAM" id="Phobius"/>
    </source>
</evidence>
<keyword evidence="7" id="KW-0812">Transmembrane</keyword>
<keyword evidence="10" id="KW-1185">Reference proteome</keyword>
<dbReference type="Gene3D" id="2.60.120.620">
    <property type="entry name" value="q2cbj1_9rhob like domain"/>
    <property type="match status" value="1"/>
</dbReference>
<dbReference type="InterPro" id="IPR044862">
    <property type="entry name" value="Pro_4_hyd_alph_FE2OG_OXY"/>
</dbReference>
<evidence type="ECO:0000256" key="2">
    <source>
        <dbReference type="ARBA" id="ARBA00022723"/>
    </source>
</evidence>
<dbReference type="InterPro" id="IPR006620">
    <property type="entry name" value="Pro_4_hyd_alph"/>
</dbReference>
<dbReference type="InterPro" id="IPR045054">
    <property type="entry name" value="P4HA-like"/>
</dbReference>
<dbReference type="Proteomes" id="UP000469558">
    <property type="component" value="Unassembled WGS sequence"/>
</dbReference>
<evidence type="ECO:0000313" key="10">
    <source>
        <dbReference type="Proteomes" id="UP000469558"/>
    </source>
</evidence>
<evidence type="ECO:0000259" key="8">
    <source>
        <dbReference type="SMART" id="SM00702"/>
    </source>
</evidence>
<accession>A0A8T9BUW8</accession>
<dbReference type="Pfam" id="PF13640">
    <property type="entry name" value="2OG-FeII_Oxy_3"/>
    <property type="match status" value="1"/>
</dbReference>